<dbReference type="Gene3D" id="3.30.310.40">
    <property type="match status" value="1"/>
</dbReference>
<dbReference type="GO" id="GO:0006289">
    <property type="term" value="P:nucleotide-excision repair"/>
    <property type="evidence" value="ECO:0007669"/>
    <property type="project" value="InterPro"/>
</dbReference>
<evidence type="ECO:0000256" key="5">
    <source>
        <dbReference type="ARBA" id="ARBA00023204"/>
    </source>
</evidence>
<dbReference type="PANTHER" id="PTHR10242">
    <property type="entry name" value="8-OXOGUANINE DNA GLYCOSYLASE"/>
    <property type="match status" value="1"/>
</dbReference>
<dbReference type="GO" id="GO:0005634">
    <property type="term" value="C:nucleus"/>
    <property type="evidence" value="ECO:0007669"/>
    <property type="project" value="TreeGrafter"/>
</dbReference>
<dbReference type="SUPFAM" id="SSF55945">
    <property type="entry name" value="TATA-box binding protein-like"/>
    <property type="match status" value="1"/>
</dbReference>
<evidence type="ECO:0000313" key="11">
    <source>
        <dbReference type="EMBL" id="OQS55874.1"/>
    </source>
</evidence>
<evidence type="ECO:0000256" key="4">
    <source>
        <dbReference type="ARBA" id="ARBA00022801"/>
    </source>
</evidence>
<feature type="domain" description="HhH-GPD" evidence="10">
    <location>
        <begin position="128"/>
        <end position="296"/>
    </location>
</feature>
<dbReference type="STRING" id="646526.A0A1W0E9E4"/>
<evidence type="ECO:0000313" key="12">
    <source>
        <dbReference type="Proteomes" id="UP000192758"/>
    </source>
</evidence>
<dbReference type="VEuPathDB" id="MicrosporidiaDB:EHP00_413"/>
<dbReference type="InterPro" id="IPR023170">
    <property type="entry name" value="HhH_base_excis_C"/>
</dbReference>
<dbReference type="InterPro" id="IPR011257">
    <property type="entry name" value="DNA_glycosylase"/>
</dbReference>
<sequence length="297" mass="34825">MYSSQTFVLSIGHKNLFKMDISCKNSSLECLEWFEFKAEVDLDLTFNSGQIFNFIKIENEYCGFVGDNLFILRQKQRFFEYKKTSTTIKEAISDFFNLKIKLPEVCHDNFGLKPITNDFYSTLFSFICSQNNNIKRIKKMVCFLFSFGDFVVYKSFKIYKLPSFLKNEEMEPENFCESLKKNGFGYRSKYILNAIQDLKTNANLNPISLHNGGYTFAKKELLKIKGIGQKVADCICLMGLKFFHVVPIDTHILKYSRRFFKESSKIINYEKIQNKWIELYGEFAGIVQLHVFYNSIK</sequence>
<evidence type="ECO:0000256" key="2">
    <source>
        <dbReference type="ARBA" id="ARBA00012720"/>
    </source>
</evidence>
<evidence type="ECO:0000256" key="3">
    <source>
        <dbReference type="ARBA" id="ARBA00022763"/>
    </source>
</evidence>
<dbReference type="EC" id="4.2.99.18" evidence="2"/>
<dbReference type="GO" id="GO:0003684">
    <property type="term" value="F:damaged DNA binding"/>
    <property type="evidence" value="ECO:0007669"/>
    <property type="project" value="InterPro"/>
</dbReference>
<gene>
    <name evidence="11" type="primary">Ogg1</name>
    <name evidence="11" type="ORF">EHP00_413</name>
</gene>
<keyword evidence="7" id="KW-0511">Multifunctional enzyme</keyword>
<dbReference type="PANTHER" id="PTHR10242:SF2">
    <property type="entry name" value="N-GLYCOSYLASE_DNA LYASE"/>
    <property type="match status" value="1"/>
</dbReference>
<evidence type="ECO:0000259" key="10">
    <source>
        <dbReference type="SMART" id="SM00478"/>
    </source>
</evidence>
<organism evidence="11 12">
    <name type="scientific">Ecytonucleospora hepatopenaei</name>
    <dbReference type="NCBI Taxonomy" id="646526"/>
    <lineage>
        <taxon>Eukaryota</taxon>
        <taxon>Fungi</taxon>
        <taxon>Fungi incertae sedis</taxon>
        <taxon>Microsporidia</taxon>
        <taxon>Enterocytozoonidae</taxon>
        <taxon>Ecytonucleospora</taxon>
    </lineage>
</organism>
<accession>A0A1W0E9E4</accession>
<dbReference type="Pfam" id="PF07934">
    <property type="entry name" value="OGG_N"/>
    <property type="match status" value="1"/>
</dbReference>
<keyword evidence="4" id="KW-0378">Hydrolase</keyword>
<dbReference type="InterPro" id="IPR003265">
    <property type="entry name" value="HhH-GPD_domain"/>
</dbReference>
<dbReference type="InterPro" id="IPR052054">
    <property type="entry name" value="Oxidative_DNA_repair_enzyme"/>
</dbReference>
<dbReference type="CDD" id="cd00056">
    <property type="entry name" value="ENDO3c"/>
    <property type="match status" value="1"/>
</dbReference>
<keyword evidence="12" id="KW-1185">Reference proteome</keyword>
<dbReference type="AlphaFoldDB" id="A0A1W0E9E4"/>
<dbReference type="OrthoDB" id="238681at2759"/>
<evidence type="ECO:0000256" key="8">
    <source>
        <dbReference type="ARBA" id="ARBA00023295"/>
    </source>
</evidence>
<dbReference type="GO" id="GO:0034039">
    <property type="term" value="F:8-oxo-7,8-dihydroguanine DNA N-glycosylase activity"/>
    <property type="evidence" value="ECO:0007669"/>
    <property type="project" value="TreeGrafter"/>
</dbReference>
<comment type="catalytic activity">
    <reaction evidence="9">
        <text>2'-deoxyribonucleotide-(2'-deoxyribose 5'-phosphate)-2'-deoxyribonucleotide-DNA = a 3'-end 2'-deoxyribonucleotide-(2,3-dehydro-2,3-deoxyribose 5'-phosphate)-DNA + a 5'-end 5'-phospho-2'-deoxyribonucleoside-DNA + H(+)</text>
        <dbReference type="Rhea" id="RHEA:66592"/>
        <dbReference type="Rhea" id="RHEA-COMP:13180"/>
        <dbReference type="Rhea" id="RHEA-COMP:16897"/>
        <dbReference type="Rhea" id="RHEA-COMP:17067"/>
        <dbReference type="ChEBI" id="CHEBI:15378"/>
        <dbReference type="ChEBI" id="CHEBI:136412"/>
        <dbReference type="ChEBI" id="CHEBI:157695"/>
        <dbReference type="ChEBI" id="CHEBI:167181"/>
        <dbReference type="EC" id="4.2.99.18"/>
    </reaction>
</comment>
<keyword evidence="5" id="KW-0234">DNA repair</keyword>
<keyword evidence="6" id="KW-0456">Lyase</keyword>
<dbReference type="Gene3D" id="1.10.1670.10">
    <property type="entry name" value="Helix-hairpin-Helix base-excision DNA repair enzymes (C-terminal)"/>
    <property type="match status" value="1"/>
</dbReference>
<keyword evidence="8" id="KW-0326">Glycosidase</keyword>
<comment type="caution">
    <text evidence="11">The sequence shown here is derived from an EMBL/GenBank/DDBJ whole genome shotgun (WGS) entry which is preliminary data.</text>
</comment>
<reference evidence="11 12" key="1">
    <citation type="journal article" date="2017" name="Environ. Microbiol.">
        <title>Decay of the glycolytic pathway and adaptation to intranuclear parasitism within Enterocytozoonidae microsporidia.</title>
        <authorList>
            <person name="Wiredu Boakye D."/>
            <person name="Jaroenlak P."/>
            <person name="Prachumwat A."/>
            <person name="Williams T.A."/>
            <person name="Bateman K.S."/>
            <person name="Itsathitphaisarn O."/>
            <person name="Sritunyalucksana K."/>
            <person name="Paszkiewicz K.H."/>
            <person name="Moore K.A."/>
            <person name="Stentiford G.D."/>
            <person name="Williams B.A."/>
        </authorList>
    </citation>
    <scope>NUCLEOTIDE SEQUENCE [LARGE SCALE GENOMIC DNA]</scope>
    <source>
        <strain evidence="11 12">TH1</strain>
    </source>
</reference>
<evidence type="ECO:0000256" key="9">
    <source>
        <dbReference type="ARBA" id="ARBA00044632"/>
    </source>
</evidence>
<comment type="similarity">
    <text evidence="1">Belongs to the type-1 OGG1 family.</text>
</comment>
<dbReference type="SMART" id="SM00478">
    <property type="entry name" value="ENDO3c"/>
    <property type="match status" value="1"/>
</dbReference>
<dbReference type="GO" id="GO:0140078">
    <property type="term" value="F:class I DNA-(apurinic or apyrimidinic site) endonuclease activity"/>
    <property type="evidence" value="ECO:0007669"/>
    <property type="project" value="UniProtKB-EC"/>
</dbReference>
<name>A0A1W0E9E4_9MICR</name>
<dbReference type="InterPro" id="IPR012904">
    <property type="entry name" value="OGG_N"/>
</dbReference>
<evidence type="ECO:0000256" key="7">
    <source>
        <dbReference type="ARBA" id="ARBA00023268"/>
    </source>
</evidence>
<proteinExistence type="inferred from homology"/>
<evidence type="ECO:0000256" key="6">
    <source>
        <dbReference type="ARBA" id="ARBA00023239"/>
    </source>
</evidence>
<dbReference type="GO" id="GO:0006285">
    <property type="term" value="P:base-excision repair, AP site formation"/>
    <property type="evidence" value="ECO:0007669"/>
    <property type="project" value="TreeGrafter"/>
</dbReference>
<dbReference type="SUPFAM" id="SSF48150">
    <property type="entry name" value="DNA-glycosylase"/>
    <property type="match status" value="1"/>
</dbReference>
<dbReference type="Proteomes" id="UP000192758">
    <property type="component" value="Unassembled WGS sequence"/>
</dbReference>
<protein>
    <recommendedName>
        <fullName evidence="2">DNA-(apurinic or apyrimidinic site) lyase</fullName>
        <ecNumber evidence="2">4.2.99.18</ecNumber>
    </recommendedName>
</protein>
<keyword evidence="3" id="KW-0227">DNA damage</keyword>
<evidence type="ECO:0000256" key="1">
    <source>
        <dbReference type="ARBA" id="ARBA00010679"/>
    </source>
</evidence>
<dbReference type="Gene3D" id="1.10.340.30">
    <property type="entry name" value="Hypothetical protein, domain 2"/>
    <property type="match status" value="1"/>
</dbReference>
<dbReference type="EMBL" id="MNPJ01000001">
    <property type="protein sequence ID" value="OQS55874.1"/>
    <property type="molecule type" value="Genomic_DNA"/>
</dbReference>